<proteinExistence type="predicted"/>
<dbReference type="PANTHER" id="PTHR10000:SF53">
    <property type="entry name" value="5-AMINO-6-(5-PHOSPHO-D-RIBITYLAMINO)URACIL PHOSPHATASE YBJI-RELATED"/>
    <property type="match status" value="1"/>
</dbReference>
<dbReference type="InterPro" id="IPR036412">
    <property type="entry name" value="HAD-like_sf"/>
</dbReference>
<dbReference type="PANTHER" id="PTHR10000">
    <property type="entry name" value="PHOSPHOSERINE PHOSPHATASE"/>
    <property type="match status" value="1"/>
</dbReference>
<dbReference type="InterPro" id="IPR023214">
    <property type="entry name" value="HAD_sf"/>
</dbReference>
<dbReference type="EMBL" id="SRJF01000006">
    <property type="protein sequence ID" value="TGA79480.1"/>
    <property type="molecule type" value="Genomic_DNA"/>
</dbReference>
<dbReference type="Pfam" id="PF08282">
    <property type="entry name" value="Hydrolase_3"/>
    <property type="match status" value="1"/>
</dbReference>
<protein>
    <submittedName>
        <fullName evidence="1">HAD family phosphatase</fullName>
    </submittedName>
</protein>
<reference evidence="1 2" key="1">
    <citation type="submission" date="2019-04" db="EMBL/GenBank/DDBJ databases">
        <title>Genomic characterization of Staphylococcus petrasii strains.</title>
        <authorList>
            <person name="Vrbovska V."/>
            <person name="Kovarovic V."/>
            <person name="Maslanova I."/>
            <person name="Indrakova A."/>
            <person name="Petras P."/>
            <person name="Sedo O."/>
            <person name="Svec P."/>
            <person name="Fisarova L."/>
            <person name="Sedlacek I."/>
            <person name="Doskar J."/>
            <person name="Pantucek R."/>
        </authorList>
    </citation>
    <scope>NUCLEOTIDE SEQUENCE [LARGE SCALE GENOMIC DNA]</scope>
    <source>
        <strain evidence="1 2">CCM 8421</strain>
    </source>
</reference>
<gene>
    <name evidence="1" type="ORF">E2556_05845</name>
</gene>
<comment type="caution">
    <text evidence="1">The sequence shown here is derived from an EMBL/GenBank/DDBJ whole genome shotgun (WGS) entry which is preliminary data.</text>
</comment>
<dbReference type="Gene3D" id="3.30.1240.10">
    <property type="match status" value="1"/>
</dbReference>
<dbReference type="Gene3D" id="3.40.50.1000">
    <property type="entry name" value="HAD superfamily/HAD-like"/>
    <property type="match status" value="1"/>
</dbReference>
<dbReference type="NCBIfam" id="TIGR01484">
    <property type="entry name" value="HAD-SF-IIB"/>
    <property type="match status" value="1"/>
</dbReference>
<keyword evidence="2" id="KW-1185">Reference proteome</keyword>
<dbReference type="RefSeq" id="WP_103328990.1">
    <property type="nucleotide sequence ID" value="NZ_PPRD01000031.1"/>
</dbReference>
<dbReference type="SUPFAM" id="SSF56784">
    <property type="entry name" value="HAD-like"/>
    <property type="match status" value="1"/>
</dbReference>
<sequence>MNLVFDIDGTICFDGQHIDKEITQRLISLHNVGHRIIFASARPIRDLLPVLPKAFHGMSLIGGNGSIISENKTIRSLATISHTDFQIIKDVIKKYDLNYIVDDKWNYAANISVANEIYKRLDPLHLAQKLSLAAITSPIKVILLNIPTQYFEEIATYLSTKVPHLSLINHSNELNIDITAQHINKFAAIEYILGSNPEYIAFGNDHNDITMLNNAESGYFVNNKAVNLPIFENNHKLKSIESNVDSICKSLDQLFEETNLYNKNR</sequence>
<evidence type="ECO:0000313" key="2">
    <source>
        <dbReference type="Proteomes" id="UP000298482"/>
    </source>
</evidence>
<accession>A0ABY2KGX0</accession>
<name>A0ABY2KGX0_9STAP</name>
<dbReference type="InterPro" id="IPR006379">
    <property type="entry name" value="HAD-SF_hydro_IIB"/>
</dbReference>
<dbReference type="Proteomes" id="UP000298482">
    <property type="component" value="Unassembled WGS sequence"/>
</dbReference>
<evidence type="ECO:0000313" key="1">
    <source>
        <dbReference type="EMBL" id="TGA79480.1"/>
    </source>
</evidence>
<organism evidence="1 2">
    <name type="scientific">Staphylococcus croceilyticus</name>
    <dbReference type="NCBI Taxonomy" id="319942"/>
    <lineage>
        <taxon>Bacteria</taxon>
        <taxon>Bacillati</taxon>
        <taxon>Bacillota</taxon>
        <taxon>Bacilli</taxon>
        <taxon>Bacillales</taxon>
        <taxon>Staphylococcaceae</taxon>
        <taxon>Staphylococcus</taxon>
    </lineage>
</organism>